<reference evidence="1 2" key="1">
    <citation type="submission" date="2020-08" db="EMBL/GenBank/DDBJ databases">
        <title>Genomic Encyclopedia of Type Strains, Phase IV (KMG-V): Genome sequencing to study the core and pangenomes of soil and plant-associated prokaryotes.</title>
        <authorList>
            <person name="Whitman W."/>
        </authorList>
    </citation>
    <scope>NUCLEOTIDE SEQUENCE [LARGE SCALE GENOMIC DNA]</scope>
    <source>
        <strain evidence="1 2">SEMIA 402</strain>
    </source>
</reference>
<name>A0A7W6RQ69_9HYPH</name>
<dbReference type="InterPro" id="IPR037185">
    <property type="entry name" value="EmrE-like"/>
</dbReference>
<dbReference type="Proteomes" id="UP000533641">
    <property type="component" value="Unassembled WGS sequence"/>
</dbReference>
<accession>A0A7W6RQ69</accession>
<evidence type="ECO:0000313" key="1">
    <source>
        <dbReference type="EMBL" id="MBB4276031.1"/>
    </source>
</evidence>
<proteinExistence type="predicted"/>
<gene>
    <name evidence="1" type="ORF">GGE12_003822</name>
</gene>
<evidence type="ECO:0000313" key="2">
    <source>
        <dbReference type="Proteomes" id="UP000533641"/>
    </source>
</evidence>
<protein>
    <submittedName>
        <fullName evidence="1">Uncharacterized protein</fullName>
    </submittedName>
</protein>
<comment type="caution">
    <text evidence="1">The sequence shown here is derived from an EMBL/GenBank/DDBJ whole genome shotgun (WGS) entry which is preliminary data.</text>
</comment>
<dbReference type="EMBL" id="JACIGM010000007">
    <property type="protein sequence ID" value="MBB4276031.1"/>
    <property type="molecule type" value="Genomic_DNA"/>
</dbReference>
<dbReference type="AlphaFoldDB" id="A0A7W6RQ69"/>
<sequence length="72" mass="8180">MAKVSAAIYLSPPVTMLWGWMLFSEPLTTAMFAGRPCTLRGRTSQNDFPCFQVKRSAIRRHGGRWTQTYSIP</sequence>
<dbReference type="SUPFAM" id="SSF103481">
    <property type="entry name" value="Multidrug resistance efflux transporter EmrE"/>
    <property type="match status" value="1"/>
</dbReference>
<organism evidence="1 2">
    <name type="scientific">Rhizobium mongolense</name>
    <dbReference type="NCBI Taxonomy" id="57676"/>
    <lineage>
        <taxon>Bacteria</taxon>
        <taxon>Pseudomonadati</taxon>
        <taxon>Pseudomonadota</taxon>
        <taxon>Alphaproteobacteria</taxon>
        <taxon>Hyphomicrobiales</taxon>
        <taxon>Rhizobiaceae</taxon>
        <taxon>Rhizobium/Agrobacterium group</taxon>
        <taxon>Rhizobium</taxon>
    </lineage>
</organism>